<name>A0AA36FCH2_OCTVU</name>
<dbReference type="Pfam" id="PF00641">
    <property type="entry name" value="Zn_ribbon_RanBP"/>
    <property type="match status" value="5"/>
</dbReference>
<keyword evidence="13" id="KW-0906">Nuclear pore complex</keyword>
<evidence type="ECO:0000256" key="5">
    <source>
        <dbReference type="ARBA" id="ARBA00022723"/>
    </source>
</evidence>
<dbReference type="InterPro" id="IPR026054">
    <property type="entry name" value="Nucleoporin"/>
</dbReference>
<evidence type="ECO:0000256" key="10">
    <source>
        <dbReference type="ARBA" id="ARBA00022927"/>
    </source>
</evidence>
<keyword evidence="6" id="KW-0677">Repeat</keyword>
<dbReference type="GO" id="GO:0008270">
    <property type="term" value="F:zinc ion binding"/>
    <property type="evidence" value="ECO:0007669"/>
    <property type="project" value="UniProtKB-KW"/>
</dbReference>
<feature type="compositionally biased region" description="Basic and acidic residues" evidence="21">
    <location>
        <begin position="1165"/>
        <end position="1177"/>
    </location>
</feature>
<evidence type="ECO:0000256" key="3">
    <source>
        <dbReference type="ARBA" id="ARBA00004567"/>
    </source>
</evidence>
<keyword evidence="9" id="KW-0862">Zinc</keyword>
<dbReference type="FunFam" id="4.10.1060.10:FF:000001">
    <property type="entry name" value="Nuclear pore complex protein Nup153"/>
    <property type="match status" value="2"/>
</dbReference>
<dbReference type="GO" id="GO:0017056">
    <property type="term" value="F:structural constituent of nuclear pore"/>
    <property type="evidence" value="ECO:0007669"/>
    <property type="project" value="TreeGrafter"/>
</dbReference>
<evidence type="ECO:0000256" key="4">
    <source>
        <dbReference type="ARBA" id="ARBA00022448"/>
    </source>
</evidence>
<dbReference type="SMART" id="SM00547">
    <property type="entry name" value="ZnF_RBZ"/>
    <property type="match status" value="5"/>
</dbReference>
<keyword evidence="14" id="KW-0472">Membrane</keyword>
<dbReference type="InterPro" id="IPR001876">
    <property type="entry name" value="Znf_RanBP2"/>
</dbReference>
<evidence type="ECO:0000256" key="21">
    <source>
        <dbReference type="SAM" id="MobiDB-lite"/>
    </source>
</evidence>
<feature type="domain" description="RanBP2-type" evidence="22">
    <location>
        <begin position="1000"/>
        <end position="1029"/>
    </location>
</feature>
<feature type="compositionally biased region" description="Low complexity" evidence="21">
    <location>
        <begin position="612"/>
        <end position="623"/>
    </location>
</feature>
<feature type="region of interest" description="Disordered" evidence="21">
    <location>
        <begin position="134"/>
        <end position="167"/>
    </location>
</feature>
<dbReference type="GO" id="GO:0006405">
    <property type="term" value="P:RNA export from nucleus"/>
    <property type="evidence" value="ECO:0007669"/>
    <property type="project" value="TreeGrafter"/>
</dbReference>
<evidence type="ECO:0000256" key="19">
    <source>
        <dbReference type="ARBA" id="ARBA00079437"/>
    </source>
</evidence>
<evidence type="ECO:0000256" key="1">
    <source>
        <dbReference type="ARBA" id="ARBA00001947"/>
    </source>
</evidence>
<dbReference type="GO" id="GO:0051028">
    <property type="term" value="P:mRNA transport"/>
    <property type="evidence" value="ECO:0007669"/>
    <property type="project" value="UniProtKB-KW"/>
</dbReference>
<evidence type="ECO:0000313" key="24">
    <source>
        <dbReference type="Proteomes" id="UP001162480"/>
    </source>
</evidence>
<evidence type="ECO:0000259" key="22">
    <source>
        <dbReference type="PROSITE" id="PS50199"/>
    </source>
</evidence>
<feature type="domain" description="RanBP2-type" evidence="22">
    <location>
        <begin position="877"/>
        <end position="906"/>
    </location>
</feature>
<dbReference type="SUPFAM" id="SSF90209">
    <property type="entry name" value="Ran binding protein zinc finger-like"/>
    <property type="match status" value="5"/>
</dbReference>
<dbReference type="PROSITE" id="PS50199">
    <property type="entry name" value="ZF_RANBP2_2"/>
    <property type="match status" value="5"/>
</dbReference>
<feature type="compositionally biased region" description="Polar residues" evidence="21">
    <location>
        <begin position="60"/>
        <end position="72"/>
    </location>
</feature>
<feature type="compositionally biased region" description="Low complexity" evidence="21">
    <location>
        <begin position="714"/>
        <end position="730"/>
    </location>
</feature>
<keyword evidence="7 20" id="KW-0863">Zinc-finger</keyword>
<feature type="compositionally biased region" description="Polar residues" evidence="21">
    <location>
        <begin position="1352"/>
        <end position="1361"/>
    </location>
</feature>
<feature type="domain" description="RanBP2-type" evidence="22">
    <location>
        <begin position="772"/>
        <end position="801"/>
    </location>
</feature>
<keyword evidence="4" id="KW-0813">Transport</keyword>
<dbReference type="Gene3D" id="4.10.1060.10">
    <property type="entry name" value="Zinc finger, RanBP2-type"/>
    <property type="match status" value="5"/>
</dbReference>
<dbReference type="GO" id="GO:0006606">
    <property type="term" value="P:protein import into nucleus"/>
    <property type="evidence" value="ECO:0007669"/>
    <property type="project" value="TreeGrafter"/>
</dbReference>
<accession>A0AA36FCH2</accession>
<evidence type="ECO:0000256" key="12">
    <source>
        <dbReference type="ARBA" id="ARBA00023125"/>
    </source>
</evidence>
<feature type="region of interest" description="Disordered" evidence="21">
    <location>
        <begin position="285"/>
        <end position="305"/>
    </location>
</feature>
<dbReference type="GO" id="GO:0031965">
    <property type="term" value="C:nuclear membrane"/>
    <property type="evidence" value="ECO:0007669"/>
    <property type="project" value="UniProtKB-SubCell"/>
</dbReference>
<feature type="compositionally biased region" description="Low complexity" evidence="21">
    <location>
        <begin position="1513"/>
        <end position="1527"/>
    </location>
</feature>
<feature type="compositionally biased region" description="Polar residues" evidence="21">
    <location>
        <begin position="1311"/>
        <end position="1320"/>
    </location>
</feature>
<feature type="region of interest" description="Disordered" evidence="21">
    <location>
        <begin position="585"/>
        <end position="626"/>
    </location>
</feature>
<dbReference type="PANTHER" id="PTHR23193:SF23">
    <property type="entry name" value="NUCLEAR PORE COMPLEX PROTEIN NUP153"/>
    <property type="match status" value="1"/>
</dbReference>
<evidence type="ECO:0000256" key="20">
    <source>
        <dbReference type="PROSITE-ProRule" id="PRU00322"/>
    </source>
</evidence>
<evidence type="ECO:0000256" key="18">
    <source>
        <dbReference type="ARBA" id="ARBA00078197"/>
    </source>
</evidence>
<feature type="compositionally biased region" description="Polar residues" evidence="21">
    <location>
        <begin position="200"/>
        <end position="217"/>
    </location>
</feature>
<comment type="similarity">
    <text evidence="16">Belongs to the NUP153 family.</text>
</comment>
<keyword evidence="15" id="KW-0539">Nucleus</keyword>
<dbReference type="PROSITE" id="PS01358">
    <property type="entry name" value="ZF_RANBP2_1"/>
    <property type="match status" value="5"/>
</dbReference>
<dbReference type="EMBL" id="OX597826">
    <property type="protein sequence ID" value="CAI9732169.1"/>
    <property type="molecule type" value="Genomic_DNA"/>
</dbReference>
<sequence>MSIFKIRQMPCAGNRDIGGKIRSKRSYTSSKPYDRRKSLFTKFTDTVKDIFVPSWLSDFMKNNPTENSQNTVIDEEDQNGNEIKDSDDNNYSSPHESPVVGDRRPAQPRPLHPEYTNYHQQVKAVSRRSAMTGYATDHMPGNHEMQYPPGPRYSTSNHDGSLPHAGQISETIPRLGDKQNCLSLTGADIEQLKNRLHPSADTQHGSDMNYHQSTPASVNDDDDGNGSISVDPEDSCDCESSKVWSNISYIKKNESDSFRTKPRFEPSLLVSPFLKDSLLSDSQHESSFYGGKTQYGGASSKRKMRLKESNPYSAATPYRRQVNAKPLHKNSTGAVTSSTAKRISDILEMMATPISDARKIPMNNHNLADTVLQFSPSNFKRRSRPSVAVSTFSSDSEKLPPRGPPTVMLNSPSKAIIAKNRQSVYSAFKSSPTIENTQKQTEHINKVSSYTGKDTSEESARVFATTPQTVSVEKTTTTTVAATATATISTASASSAKVTTTTASSFFSLPLVTQPTVTSVTEPSPSLGRPPISGKMKREKSYSTRGSSMKDLDDEAEEPVQLKTDFVLPVTNVPKFSFGISTSSFSNQSGRSTFTPLATTTTTSADKSNSGTAQSPATTATPSFGASTSFGANTSFTSSESDFKFSTPIQTTLPDTNLVSEGLPSVSDFKFSSPDKVIVDSAKHSFQFSASSTLPKPKSTSIFDEKPAFTLNTSGSKPVESSSGSGSSSGSFGGIQPASTLKTGSVMDILGGGQKKETPKAQVDPLMAKFLTVDTWDCDACMVPNKTESKKCISCGTPKPAPASTKAPTTTSSIATDSLMAKFISSPDSWDCETCMLLNKPEATKCVACGASKPSATQPKAGVSSQPDSLMAKFMPSSGSWECDTCMIQNKAEATKCVACETPKPGSKSTLFTPTSITVAPTSSDKVDPLMAKFMKSDSWECSVCMLQNKESDSVCVACQTANPNAPPAPPSNAASHMVHCLSQTEKQSVGTSNCQLDKALSMWKCDTCLVSNPLHCRKCIACDTPHIKPAVIATIAANSSGSVDVLPKFGVITSTGFKFNAASSSSDSAPASSAFKFGTSSTSDAAPISTGFKFGSEPAPISSSFKLDPNVSSAPSNGFKFGVPSSQEDSTKTESGVGSSTGFKFGFVSSVPGNKPGSDFKFGNSDDKKEKSDDPPKPASFVFSQPKSGGFGFNIKESTAPLADPSTSNSGNSSSLNCTTASAAPPITAPTSTFATAASSSSSSSGFCFTGTDKPVAAGFKMPAPDTKTTSSAALPAFSVGTEKSATPIFGTAGSSDSTKNVASTFIFGSDSNKNTNPPSVAAPKSSFSITSPLKRERDDETDGPSGAKRSVTSASGNTTTPAADFNFSAAAQPNAIFSGGFTPFSDSASKNPFSATTTNSSTASNSQQFQFGNSLPAFGVISSNSSSGSGANSGSSSTTAPSTFTSPGFNFPLAQTTAAAPTVTTTTQSTPAFVFGSPASAASSPATFGAAAPSFPFRPANPTPPLFNSKPFNVATTTPATTNFTSNRGSEPFSFPNTGGVFQFTGKQPSDNTTTSATTAVNSNLFQFGQTPSTNTNPGPLGTGTSAGFQFNATPTNFNFTSGGFTFSGNSDSSQPQSGRVVKKAIRRTRKV</sequence>
<proteinExistence type="inferred from homology"/>
<evidence type="ECO:0000256" key="17">
    <source>
        <dbReference type="ARBA" id="ARBA00068609"/>
    </source>
</evidence>
<feature type="region of interest" description="Disordered" evidence="21">
    <location>
        <begin position="517"/>
        <end position="557"/>
    </location>
</feature>
<comment type="cofactor">
    <cofactor evidence="1">
        <name>Zn(2+)</name>
        <dbReference type="ChEBI" id="CHEBI:29105"/>
    </cofactor>
</comment>
<evidence type="ECO:0000256" key="15">
    <source>
        <dbReference type="ARBA" id="ARBA00023242"/>
    </source>
</evidence>
<feature type="domain" description="RanBP2-type" evidence="22">
    <location>
        <begin position="936"/>
        <end position="965"/>
    </location>
</feature>
<evidence type="ECO:0000256" key="2">
    <source>
        <dbReference type="ARBA" id="ARBA00004126"/>
    </source>
</evidence>
<evidence type="ECO:0000256" key="16">
    <source>
        <dbReference type="ARBA" id="ARBA00060842"/>
    </source>
</evidence>
<feature type="region of interest" description="Disordered" evidence="21">
    <location>
        <begin position="1119"/>
        <end position="1139"/>
    </location>
</feature>
<feature type="region of interest" description="Disordered" evidence="21">
    <location>
        <begin position="710"/>
        <end position="739"/>
    </location>
</feature>
<reference evidence="23" key="1">
    <citation type="submission" date="2023-08" db="EMBL/GenBank/DDBJ databases">
        <authorList>
            <person name="Alioto T."/>
            <person name="Alioto T."/>
            <person name="Gomez Garrido J."/>
        </authorList>
    </citation>
    <scope>NUCLEOTIDE SEQUENCE</scope>
</reference>
<keyword evidence="8" id="KW-0509">mRNA transport</keyword>
<keyword evidence="24" id="KW-1185">Reference proteome</keyword>
<dbReference type="GO" id="GO:0008139">
    <property type="term" value="F:nuclear localization sequence binding"/>
    <property type="evidence" value="ECO:0007669"/>
    <property type="project" value="TreeGrafter"/>
</dbReference>
<feature type="region of interest" description="Disordered" evidence="21">
    <location>
        <begin position="385"/>
        <end position="407"/>
    </location>
</feature>
<evidence type="ECO:0000256" key="13">
    <source>
        <dbReference type="ARBA" id="ARBA00023132"/>
    </source>
</evidence>
<evidence type="ECO:0000256" key="8">
    <source>
        <dbReference type="ARBA" id="ARBA00022816"/>
    </source>
</evidence>
<feature type="domain" description="RanBP2-type" evidence="22">
    <location>
        <begin position="826"/>
        <end position="855"/>
    </location>
</feature>
<feature type="region of interest" description="Disordered" evidence="21">
    <location>
        <begin position="1426"/>
        <end position="1445"/>
    </location>
</feature>
<feature type="region of interest" description="Disordered" evidence="21">
    <location>
        <begin position="1504"/>
        <end position="1559"/>
    </location>
</feature>
<dbReference type="Proteomes" id="UP001162480">
    <property type="component" value="Chromosome 13"/>
</dbReference>
<dbReference type="PANTHER" id="PTHR23193">
    <property type="entry name" value="NUCLEAR PORE COMPLEX PROTEIN NUP"/>
    <property type="match status" value="1"/>
</dbReference>
<dbReference type="InterPro" id="IPR013913">
    <property type="entry name" value="Nup153_N"/>
</dbReference>
<evidence type="ECO:0000256" key="14">
    <source>
        <dbReference type="ARBA" id="ARBA00023136"/>
    </source>
</evidence>
<dbReference type="Pfam" id="PF08604">
    <property type="entry name" value="Nup153"/>
    <property type="match status" value="1"/>
</dbReference>
<gene>
    <name evidence="23" type="ORF">OCTVUL_1B024455</name>
</gene>
<evidence type="ECO:0000313" key="23">
    <source>
        <dbReference type="EMBL" id="CAI9732169.1"/>
    </source>
</evidence>
<feature type="compositionally biased region" description="Basic residues" evidence="21">
    <location>
        <begin position="1623"/>
        <end position="1634"/>
    </location>
</feature>
<keyword evidence="12" id="KW-0238">DNA-binding</keyword>
<feature type="compositionally biased region" description="Low complexity" evidence="21">
    <location>
        <begin position="593"/>
        <end position="603"/>
    </location>
</feature>
<evidence type="ECO:0000256" key="9">
    <source>
        <dbReference type="ARBA" id="ARBA00022833"/>
    </source>
</evidence>
<comment type="subcellular location">
    <subcellularLocation>
        <location evidence="2">Nucleus membrane</location>
    </subcellularLocation>
    <subcellularLocation>
        <location evidence="3">Nucleus</location>
        <location evidence="3">Nuclear pore complex</location>
    </subcellularLocation>
</comment>
<feature type="region of interest" description="Disordered" evidence="21">
    <location>
        <begin position="58"/>
        <end position="120"/>
    </location>
</feature>
<organism evidence="23 24">
    <name type="scientific">Octopus vulgaris</name>
    <name type="common">Common octopus</name>
    <dbReference type="NCBI Taxonomy" id="6645"/>
    <lineage>
        <taxon>Eukaryota</taxon>
        <taxon>Metazoa</taxon>
        <taxon>Spiralia</taxon>
        <taxon>Lophotrochozoa</taxon>
        <taxon>Mollusca</taxon>
        <taxon>Cephalopoda</taxon>
        <taxon>Coleoidea</taxon>
        <taxon>Octopodiformes</taxon>
        <taxon>Octopoda</taxon>
        <taxon>Incirrata</taxon>
        <taxon>Octopodidae</taxon>
        <taxon>Octopus</taxon>
    </lineage>
</organism>
<dbReference type="GO" id="GO:0003677">
    <property type="term" value="F:DNA binding"/>
    <property type="evidence" value="ECO:0007669"/>
    <property type="project" value="UniProtKB-KW"/>
</dbReference>
<keyword evidence="10" id="KW-0653">Protein transport</keyword>
<evidence type="ECO:0000256" key="11">
    <source>
        <dbReference type="ARBA" id="ARBA00023010"/>
    </source>
</evidence>
<keyword evidence="5" id="KW-0479">Metal-binding</keyword>
<feature type="region of interest" description="Disordered" evidence="21">
    <location>
        <begin position="1309"/>
        <end position="1361"/>
    </location>
</feature>
<dbReference type="GO" id="GO:0005643">
    <property type="term" value="C:nuclear pore"/>
    <property type="evidence" value="ECO:0007669"/>
    <property type="project" value="UniProtKB-SubCell"/>
</dbReference>
<keyword evidence="11" id="KW-0811">Translocation</keyword>
<feature type="region of interest" description="Disordered" evidence="21">
    <location>
        <begin position="1157"/>
        <end position="1223"/>
    </location>
</feature>
<evidence type="ECO:0000256" key="7">
    <source>
        <dbReference type="ARBA" id="ARBA00022771"/>
    </source>
</evidence>
<feature type="compositionally biased region" description="Low complexity" evidence="21">
    <location>
        <begin position="1207"/>
        <end position="1223"/>
    </location>
</feature>
<evidence type="ECO:0000256" key="6">
    <source>
        <dbReference type="ARBA" id="ARBA00022737"/>
    </source>
</evidence>
<dbReference type="InterPro" id="IPR036443">
    <property type="entry name" value="Znf_RanBP2_sf"/>
</dbReference>
<feature type="compositionally biased region" description="Polar residues" evidence="21">
    <location>
        <begin position="1125"/>
        <end position="1139"/>
    </location>
</feature>
<feature type="region of interest" description="Disordered" evidence="21">
    <location>
        <begin position="198"/>
        <end position="239"/>
    </location>
</feature>
<feature type="region of interest" description="Disordered" evidence="21">
    <location>
        <begin position="1610"/>
        <end position="1634"/>
    </location>
</feature>
<protein>
    <recommendedName>
        <fullName evidence="17">Nuclear pore complex protein Nup153</fullName>
    </recommendedName>
    <alternativeName>
        <fullName evidence="19">153 kDa nucleoporin</fullName>
    </alternativeName>
    <alternativeName>
        <fullName evidence="18">Nucleoporin Nup153</fullName>
    </alternativeName>
</protein>